<dbReference type="OrthoDB" id="3056576at2759"/>
<dbReference type="Pfam" id="PF18758">
    <property type="entry name" value="KDZ"/>
    <property type="match status" value="1"/>
</dbReference>
<evidence type="ECO:0000256" key="2">
    <source>
        <dbReference type="SAM" id="MobiDB-lite"/>
    </source>
</evidence>
<evidence type="ECO:0000313" key="4">
    <source>
        <dbReference type="EMBL" id="KAF5335448.1"/>
    </source>
</evidence>
<feature type="region of interest" description="Disordered" evidence="2">
    <location>
        <begin position="1833"/>
        <end position="1873"/>
    </location>
</feature>
<feature type="region of interest" description="Disordered" evidence="2">
    <location>
        <begin position="1"/>
        <end position="23"/>
    </location>
</feature>
<feature type="region of interest" description="Disordered" evidence="2">
    <location>
        <begin position="1072"/>
        <end position="1189"/>
    </location>
</feature>
<dbReference type="InterPro" id="IPR040521">
    <property type="entry name" value="KDZ"/>
</dbReference>
<proteinExistence type="predicted"/>
<feature type="region of interest" description="Disordered" evidence="2">
    <location>
        <begin position="42"/>
        <end position="88"/>
    </location>
</feature>
<feature type="region of interest" description="Disordered" evidence="2">
    <location>
        <begin position="1900"/>
        <end position="1928"/>
    </location>
</feature>
<sequence length="1995" mass="223596">MASRKKQLLKSQGDMITVSRGGSHIARTISVSASGSTHVAFASELPASGSSHATPTPQPVDDGLAAGHEDTRQQKKKKKSKKKRRHCEIEQQYQPRFPDILDRLIERSYNQRIVCQQCFLDTHERNLFFHWVLEWDVGNGYFVKKDLSTIGGCLKFCQRGDLGCSRDENNHAVQLIVAEPNRIHSSLARFCRCGNQSRWDQLFGLDMFPATLEAPAMAFNFECLRHFDILTKTSRKAAYDYCLYLQRITDNMFPTNISDVYDNFLIITRVWQTLMVEKWLGQGHGIDDVLPCRPKGNVVLYCPMCNERGVNMEEGCENDLDFLKHLSQNKNTTDGNFQANHYAKNRDSDDRSFFQGQSFFPSQEEVDKYKSTVPQLQSLKHKVDCEWIKAIAKQNLKKFRGMDITGILSRQCDHVFVEATTNLTAGKRFATTDLCHARAERLRLLFPGEKQIDKVLSYDAMCAYCVHFKARMKKHCPDVYEAVKNTRFCIPIVHVENHADICMYLYAYVYKPNVGRFPAETAEMVWPELNQIGGATRQMTPGRREDTIIFHLSYWNFCKQNNCASTLYSDLVAAIQLYQEHRDYFLTVCEALGEDKVNKYNQMDRSPILDPNNKKIFHSVYAHDQSKAPTRDQLLESFKRSTDTKQCGITLQNIGEIAIFLMEGITIQELHKESERSEKLKLENEREKLDKRISAWREAQATIMPTCGEYIVQSQIVNAENEKLFLPSDFAAKDRERLGLEPLAEEEARLREAYGTDLISHLQYISQILSALRHRNVIHNRALEKLGRLDATFFPELQLKDCYRKSSEDKRRVGDSRNQDGRLWISSARHGNTRESTAEQASADLEEHEDLPVVGTQSSRRAVKLKAPAVSPRKMKSSKGKEKALEELAEQEDEEPLEDDEDDGLLWRVRPRADFTDEQMDDFIEENKKVQFFCDEAMMERWQEQVEIKHAEFHRVIRAFGKYMEVWTDLGKTWEERGKPGHVAYARKQAAMYSMLKSECQKLFEMAATIDIGLRVIPEGKKLSDQVLIFRQEERKRFSMITSAQPPFIDLTDTIPPIEDDSAYENDECIEEETVEDVESDVGSDDEDDLETDDEQVIGEGGAREKRRRESVEDNSRLHRRKNVGDGDKTSETKTGRSLGHSGEGSGRQQRRGGDGIETGTTDRDGLLESEGDVFQDNSGRGGHSRDENLDFVGVESVDLDTEMSENKGDMVMSTVVQQCMFHVFRGCFADVSTSHTTCSVYALAFNDGSGRANYKIGMTGRALETRLREWRWKHESKSFTLVYSVQINGRATAYAILSKMSSNVLMTTVPVFAGVDFNIWADILVAWLQATGLSSVLRSDRPDDAEVSTASPLSAEDAAAQSEAITAAQKKQADWDEKNDKAMGSIKLRLSPPVRQKTLGMTTAKEIWDFLKKTYGKPGVSAIYTDFKRATSITIPNDANPSAAIELIRMHFDRVSAYGIPTDGTSTTSVTKVANFLIVMFIISKLPPRYEYLINQYTQYTLEEVDNANLDVLQNEIVNIWESRQGAFKGPSGKAHANRLSAVKRKDGNPSFQQQQQQRPSGSSSGANGASSSNGNNKGKGKGKGKGKAQFRRGGRAGKFEQAKRQGQAHLVHDDMSPLMHTVTIVDTPAAVDTRTKRAINLARNIGARPSGETVATLEDVVMSHPDPSSFTPLTPAPRSKRTLTERIYWSNLQSSSDGWGNAGNWNGWNGEYPEIQTGSDADMACAQGEDASWNEDTLVNTSELGSVFGTTTTELGAKVSQDIRTPVPLIDRIAADPAAEMMECAIHLGERFQNPEDSLHIYGEPLRVALNTVAPTGTSGTLSLVQRLAAVRSERPSGSQPAPPNGMTTQSLPSSRVASPTPGTTSTGWEWLTPHLQNEDGRYDELIDWQRDATIGLGGMELPSRAPTPSSMPELRSMSPSLSETSDLEYMSTPPLIGGMSLPTSPVEATWSDGIPSPRPSTPVMVTVNAANNYGWSLDSEPSGLDNGYLSSS</sequence>
<protein>
    <recommendedName>
        <fullName evidence="3">CxC2-like cysteine cluster KDZ transposase-associated domain-containing protein</fullName>
    </recommendedName>
</protein>
<accession>A0A8H5C5N9</accession>
<organism evidence="4 5">
    <name type="scientific">Tetrapyrgos nigripes</name>
    <dbReference type="NCBI Taxonomy" id="182062"/>
    <lineage>
        <taxon>Eukaryota</taxon>
        <taxon>Fungi</taxon>
        <taxon>Dikarya</taxon>
        <taxon>Basidiomycota</taxon>
        <taxon>Agaricomycotina</taxon>
        <taxon>Agaricomycetes</taxon>
        <taxon>Agaricomycetidae</taxon>
        <taxon>Agaricales</taxon>
        <taxon>Marasmiineae</taxon>
        <taxon>Marasmiaceae</taxon>
        <taxon>Tetrapyrgos</taxon>
    </lineage>
</organism>
<reference evidence="4 5" key="1">
    <citation type="journal article" date="2020" name="ISME J.">
        <title>Uncovering the hidden diversity of litter-decomposition mechanisms in mushroom-forming fungi.</title>
        <authorList>
            <person name="Floudas D."/>
            <person name="Bentzer J."/>
            <person name="Ahren D."/>
            <person name="Johansson T."/>
            <person name="Persson P."/>
            <person name="Tunlid A."/>
        </authorList>
    </citation>
    <scope>NUCLEOTIDE SEQUENCE [LARGE SCALE GENOMIC DNA]</scope>
    <source>
        <strain evidence="4 5">CBS 291.85</strain>
    </source>
</reference>
<dbReference type="Pfam" id="PF18803">
    <property type="entry name" value="CxC2"/>
    <property type="match status" value="1"/>
</dbReference>
<dbReference type="PANTHER" id="PTHR33104:SF2">
    <property type="entry name" value="CXC3 LIKE CYSTEINE CLUSTER DOMAIN-CONTAINING PROTEIN"/>
    <property type="match status" value="1"/>
</dbReference>
<feature type="region of interest" description="Disordered" evidence="2">
    <location>
        <begin position="1547"/>
        <end position="1614"/>
    </location>
</feature>
<name>A0A8H5C5N9_9AGAR</name>
<comment type="caution">
    <text evidence="4">The sequence shown here is derived from an EMBL/GenBank/DDBJ whole genome shotgun (WGS) entry which is preliminary data.</text>
</comment>
<feature type="compositionally biased region" description="Basic and acidic residues" evidence="2">
    <location>
        <begin position="808"/>
        <end position="820"/>
    </location>
</feature>
<evidence type="ECO:0000256" key="1">
    <source>
        <dbReference type="SAM" id="Coils"/>
    </source>
</evidence>
<feature type="domain" description="CxC2-like cysteine cluster KDZ transposase-associated" evidence="3">
    <location>
        <begin position="147"/>
        <end position="252"/>
    </location>
</feature>
<dbReference type="Proteomes" id="UP000559256">
    <property type="component" value="Unassembled WGS sequence"/>
</dbReference>
<keyword evidence="5" id="KW-1185">Reference proteome</keyword>
<feature type="compositionally biased region" description="Basic residues" evidence="2">
    <location>
        <begin position="74"/>
        <end position="86"/>
    </location>
</feature>
<feature type="compositionally biased region" description="Low complexity" evidence="2">
    <location>
        <begin position="1554"/>
        <end position="1578"/>
    </location>
</feature>
<gene>
    <name evidence="4" type="ORF">D9758_018188</name>
</gene>
<feature type="compositionally biased region" description="Basic and acidic residues" evidence="2">
    <location>
        <begin position="1102"/>
        <end position="1135"/>
    </location>
</feature>
<feature type="compositionally biased region" description="Acidic residues" evidence="2">
    <location>
        <begin position="1072"/>
        <end position="1097"/>
    </location>
</feature>
<dbReference type="EMBL" id="JAACJM010000241">
    <property type="protein sequence ID" value="KAF5335448.1"/>
    <property type="molecule type" value="Genomic_DNA"/>
</dbReference>
<evidence type="ECO:0000313" key="5">
    <source>
        <dbReference type="Proteomes" id="UP000559256"/>
    </source>
</evidence>
<feature type="region of interest" description="Disordered" evidence="2">
    <location>
        <begin position="808"/>
        <end position="902"/>
    </location>
</feature>
<feature type="compositionally biased region" description="Polar residues" evidence="2">
    <location>
        <begin position="1838"/>
        <end position="1870"/>
    </location>
</feature>
<dbReference type="Pfam" id="PF14223">
    <property type="entry name" value="Retrotran_gag_2"/>
    <property type="match status" value="1"/>
</dbReference>
<dbReference type="InterPro" id="IPR041457">
    <property type="entry name" value="CxC2_KDZ-assoc"/>
</dbReference>
<feature type="coiled-coil region" evidence="1">
    <location>
        <begin position="667"/>
        <end position="699"/>
    </location>
</feature>
<keyword evidence="1" id="KW-0175">Coiled coil</keyword>
<feature type="compositionally biased region" description="Basic residues" evidence="2">
    <location>
        <begin position="1580"/>
        <end position="1597"/>
    </location>
</feature>
<dbReference type="PANTHER" id="PTHR33104">
    <property type="entry name" value="SI:DKEY-29D5.2"/>
    <property type="match status" value="1"/>
</dbReference>
<feature type="compositionally biased region" description="Acidic residues" evidence="2">
    <location>
        <begin position="887"/>
        <end position="902"/>
    </location>
</feature>
<evidence type="ECO:0000259" key="3">
    <source>
        <dbReference type="Pfam" id="PF18803"/>
    </source>
</evidence>